<dbReference type="CDD" id="cd06550">
    <property type="entry name" value="TM_ABC_iron-siderophores_like"/>
    <property type="match status" value="1"/>
</dbReference>
<feature type="transmembrane region" description="Helical" evidence="8">
    <location>
        <begin position="276"/>
        <end position="304"/>
    </location>
</feature>
<dbReference type="GO" id="GO:0005886">
    <property type="term" value="C:plasma membrane"/>
    <property type="evidence" value="ECO:0007669"/>
    <property type="project" value="UniProtKB-SubCell"/>
</dbReference>
<evidence type="ECO:0000256" key="8">
    <source>
        <dbReference type="SAM" id="Phobius"/>
    </source>
</evidence>
<dbReference type="InterPro" id="IPR037294">
    <property type="entry name" value="ABC_BtuC-like"/>
</dbReference>
<keyword evidence="7 8" id="KW-0472">Membrane</keyword>
<dbReference type="AlphaFoldDB" id="A0A6I3MEW1"/>
<dbReference type="Gene3D" id="1.10.3470.10">
    <property type="entry name" value="ABC transporter involved in vitamin B12 uptake, BtuC"/>
    <property type="match status" value="1"/>
</dbReference>
<feature type="transmembrane region" description="Helical" evidence="8">
    <location>
        <begin position="316"/>
        <end position="334"/>
    </location>
</feature>
<dbReference type="PANTHER" id="PTHR30472">
    <property type="entry name" value="FERRIC ENTEROBACTIN TRANSPORT SYSTEM PERMEASE PROTEIN"/>
    <property type="match status" value="1"/>
</dbReference>
<dbReference type="OrthoDB" id="4455417at2"/>
<comment type="subcellular location">
    <subcellularLocation>
        <location evidence="1">Cell membrane</location>
        <topology evidence="1">Multi-pass membrane protein</topology>
    </subcellularLocation>
</comment>
<dbReference type="GO" id="GO:0022857">
    <property type="term" value="F:transmembrane transporter activity"/>
    <property type="evidence" value="ECO:0007669"/>
    <property type="project" value="InterPro"/>
</dbReference>
<dbReference type="RefSeq" id="WP_155051881.1">
    <property type="nucleotide sequence ID" value="NZ_JBHMAT010000001.1"/>
</dbReference>
<evidence type="ECO:0000313" key="9">
    <source>
        <dbReference type="EMBL" id="MTH68823.1"/>
    </source>
</evidence>
<comment type="similarity">
    <text evidence="2">Belongs to the binding-protein-dependent transport system permease family. FecCD subfamily.</text>
</comment>
<keyword evidence="10" id="KW-1185">Reference proteome</keyword>
<dbReference type="PANTHER" id="PTHR30472:SF24">
    <property type="entry name" value="FERRIC ENTEROBACTIN TRANSPORT SYSTEM PERMEASE PROTEIN FEPG"/>
    <property type="match status" value="1"/>
</dbReference>
<evidence type="ECO:0000256" key="4">
    <source>
        <dbReference type="ARBA" id="ARBA00022475"/>
    </source>
</evidence>
<dbReference type="Proteomes" id="UP000433071">
    <property type="component" value="Unassembled WGS sequence"/>
</dbReference>
<evidence type="ECO:0000256" key="2">
    <source>
        <dbReference type="ARBA" id="ARBA00007935"/>
    </source>
</evidence>
<keyword evidence="5 8" id="KW-0812">Transmembrane</keyword>
<gene>
    <name evidence="9" type="ORF">GJ743_10620</name>
</gene>
<evidence type="ECO:0000256" key="1">
    <source>
        <dbReference type="ARBA" id="ARBA00004651"/>
    </source>
</evidence>
<dbReference type="EMBL" id="WMLB01000023">
    <property type="protein sequence ID" value="MTH68823.1"/>
    <property type="molecule type" value="Genomic_DNA"/>
</dbReference>
<protein>
    <submittedName>
        <fullName evidence="9">Iron chelate uptake ABC transporter family permease subunit</fullName>
    </submittedName>
</protein>
<evidence type="ECO:0000313" key="10">
    <source>
        <dbReference type="Proteomes" id="UP000433071"/>
    </source>
</evidence>
<proteinExistence type="inferred from homology"/>
<accession>A0A6I3MEW1</accession>
<dbReference type="InterPro" id="IPR000522">
    <property type="entry name" value="ABC_transptr_permease_BtuC"/>
</dbReference>
<dbReference type="Pfam" id="PF01032">
    <property type="entry name" value="FecCD"/>
    <property type="match status" value="1"/>
</dbReference>
<organism evidence="9 10">
    <name type="scientific">Agromyces bracchium</name>
    <dbReference type="NCBI Taxonomy" id="88376"/>
    <lineage>
        <taxon>Bacteria</taxon>
        <taxon>Bacillati</taxon>
        <taxon>Actinomycetota</taxon>
        <taxon>Actinomycetes</taxon>
        <taxon>Micrococcales</taxon>
        <taxon>Microbacteriaceae</taxon>
        <taxon>Agromyces</taxon>
    </lineage>
</organism>
<feature type="transmembrane region" description="Helical" evidence="8">
    <location>
        <begin position="189"/>
        <end position="209"/>
    </location>
</feature>
<keyword evidence="4" id="KW-1003">Cell membrane</keyword>
<evidence type="ECO:0000256" key="7">
    <source>
        <dbReference type="ARBA" id="ARBA00023136"/>
    </source>
</evidence>
<name>A0A6I3MEW1_9MICO</name>
<dbReference type="SUPFAM" id="SSF81345">
    <property type="entry name" value="ABC transporter involved in vitamin B12 uptake, BtuC"/>
    <property type="match status" value="1"/>
</dbReference>
<feature type="transmembrane region" description="Helical" evidence="8">
    <location>
        <begin position="51"/>
        <end position="76"/>
    </location>
</feature>
<dbReference type="GO" id="GO:0033214">
    <property type="term" value="P:siderophore-iron import into cell"/>
    <property type="evidence" value="ECO:0007669"/>
    <property type="project" value="TreeGrafter"/>
</dbReference>
<comment type="caution">
    <text evidence="9">The sequence shown here is derived from an EMBL/GenBank/DDBJ whole genome shotgun (WGS) entry which is preliminary data.</text>
</comment>
<sequence>MAALRAGRASAEPGTRAVRSAGVAVAGPSADAAGVAAAVAAARGEDRRRRVLVVVVGAAVAAAVALAALSFGAAGVTPDRVLAVLLGGGDRIDRFVVFELRLPRILAALVVGVAFALAGAVFQATLRNPLASPDILGISAGASLGAVWAILGLGAGGAIVAGSAFGGGLVVAIVIWLAAWRRGLHGVRFVLVGVGMAYLCGSSVAWLLARAEVREAQTALHWTVGSVADVRGDELWLLAVGTAVCGAALVVLSKALRPLALGDDHARALGVRADAARVALLVVAVALVALATSVAGPVAFVALIAPAVARRLAGRGGAAIASAAVVGGVLTLGADVAGQFAIPGFTAPLGIVTGVIGAPYLLWLLARTERTRA</sequence>
<feature type="transmembrane region" description="Helical" evidence="8">
    <location>
        <begin position="340"/>
        <end position="366"/>
    </location>
</feature>
<reference evidence="9 10" key="1">
    <citation type="submission" date="2019-11" db="EMBL/GenBank/DDBJ databases">
        <title>Agromyces kandeliae sp. nov., isolated from mangrove soil.</title>
        <authorList>
            <person name="Wang R."/>
        </authorList>
    </citation>
    <scope>NUCLEOTIDE SEQUENCE [LARGE SCALE GENOMIC DNA]</scope>
    <source>
        <strain evidence="9 10">JCM 11433</strain>
    </source>
</reference>
<keyword evidence="3" id="KW-0813">Transport</keyword>
<keyword evidence="6 8" id="KW-1133">Transmembrane helix</keyword>
<feature type="transmembrane region" description="Helical" evidence="8">
    <location>
        <begin position="105"/>
        <end position="126"/>
    </location>
</feature>
<evidence type="ECO:0000256" key="3">
    <source>
        <dbReference type="ARBA" id="ARBA00022448"/>
    </source>
</evidence>
<evidence type="ECO:0000256" key="5">
    <source>
        <dbReference type="ARBA" id="ARBA00022692"/>
    </source>
</evidence>
<evidence type="ECO:0000256" key="6">
    <source>
        <dbReference type="ARBA" id="ARBA00022989"/>
    </source>
</evidence>
<feature type="transmembrane region" description="Helical" evidence="8">
    <location>
        <begin position="147"/>
        <end position="177"/>
    </location>
</feature>